<dbReference type="RefSeq" id="WP_183262569.1">
    <property type="nucleotide sequence ID" value="NZ_BAAAVZ010000002.1"/>
</dbReference>
<name>A0ABR6L363_9HYPH</name>
<dbReference type="Proteomes" id="UP000539538">
    <property type="component" value="Unassembled WGS sequence"/>
</dbReference>
<proteinExistence type="predicted"/>
<keyword evidence="1" id="KW-1133">Transmembrane helix</keyword>
<organism evidence="2 3">
    <name type="scientific">Aminobacter niigataensis</name>
    <dbReference type="NCBI Taxonomy" id="83265"/>
    <lineage>
        <taxon>Bacteria</taxon>
        <taxon>Pseudomonadati</taxon>
        <taxon>Pseudomonadota</taxon>
        <taxon>Alphaproteobacteria</taxon>
        <taxon>Hyphomicrobiales</taxon>
        <taxon>Phyllobacteriaceae</taxon>
        <taxon>Aminobacter</taxon>
    </lineage>
</organism>
<gene>
    <name evidence="2" type="ORF">GGQ99_002230</name>
</gene>
<feature type="transmembrane region" description="Helical" evidence="1">
    <location>
        <begin position="118"/>
        <end position="138"/>
    </location>
</feature>
<feature type="transmembrane region" description="Helical" evidence="1">
    <location>
        <begin position="52"/>
        <end position="72"/>
    </location>
</feature>
<sequence>MNDRIIGLAQSGSWHGGAVLKGMAVAILSFAALGTVSALWDNPLFVRMTPVAGWELPVLVVLSALSGLYVAVRRPVCSVRRAGIGGVAGFIGIACPTCNKILMLLFGGEFLMMWFDPIRPVISALGIAFLTAASWHEIRARRVDAAMQPEYLQ</sequence>
<evidence type="ECO:0000256" key="1">
    <source>
        <dbReference type="SAM" id="Phobius"/>
    </source>
</evidence>
<evidence type="ECO:0000313" key="2">
    <source>
        <dbReference type="EMBL" id="MBB4650475.1"/>
    </source>
</evidence>
<keyword evidence="3" id="KW-1185">Reference proteome</keyword>
<protein>
    <submittedName>
        <fullName evidence="2">Uncharacterized protein</fullName>
    </submittedName>
</protein>
<accession>A0ABR6L363</accession>
<keyword evidence="1" id="KW-0812">Transmembrane</keyword>
<reference evidence="2 3" key="1">
    <citation type="submission" date="2020-08" db="EMBL/GenBank/DDBJ databases">
        <title>Genomic Encyclopedia of Type Strains, Phase IV (KMG-IV): sequencing the most valuable type-strain genomes for metagenomic binning, comparative biology and taxonomic classification.</title>
        <authorList>
            <person name="Goeker M."/>
        </authorList>
    </citation>
    <scope>NUCLEOTIDE SEQUENCE [LARGE SCALE GENOMIC DNA]</scope>
    <source>
        <strain evidence="2 3">DSM 7050</strain>
    </source>
</reference>
<dbReference type="EMBL" id="JACHOT010000002">
    <property type="protein sequence ID" value="MBB4650475.1"/>
    <property type="molecule type" value="Genomic_DNA"/>
</dbReference>
<evidence type="ECO:0000313" key="3">
    <source>
        <dbReference type="Proteomes" id="UP000539538"/>
    </source>
</evidence>
<feature type="transmembrane region" description="Helical" evidence="1">
    <location>
        <begin position="84"/>
        <end position="106"/>
    </location>
</feature>
<comment type="caution">
    <text evidence="2">The sequence shown here is derived from an EMBL/GenBank/DDBJ whole genome shotgun (WGS) entry which is preliminary data.</text>
</comment>
<keyword evidence="1" id="KW-0472">Membrane</keyword>
<feature type="transmembrane region" description="Helical" evidence="1">
    <location>
        <begin position="20"/>
        <end position="40"/>
    </location>
</feature>